<dbReference type="PANTHER" id="PTHR30086:SF20">
    <property type="entry name" value="ARGININE EXPORTER PROTEIN ARGO-RELATED"/>
    <property type="match status" value="1"/>
</dbReference>
<evidence type="ECO:0000256" key="1">
    <source>
        <dbReference type="ARBA" id="ARBA00004651"/>
    </source>
</evidence>
<dbReference type="EMBL" id="BAAAPL010000001">
    <property type="protein sequence ID" value="GAA1694653.1"/>
    <property type="molecule type" value="Genomic_DNA"/>
</dbReference>
<dbReference type="InterPro" id="IPR001123">
    <property type="entry name" value="LeuE-type"/>
</dbReference>
<comment type="subcellular location">
    <subcellularLocation>
        <location evidence="1">Cell membrane</location>
        <topology evidence="1">Multi-pass membrane protein</topology>
    </subcellularLocation>
</comment>
<evidence type="ECO:0000256" key="2">
    <source>
        <dbReference type="ARBA" id="ARBA00022475"/>
    </source>
</evidence>
<dbReference type="Proteomes" id="UP001501690">
    <property type="component" value="Unassembled WGS sequence"/>
</dbReference>
<feature type="transmembrane region" description="Helical" evidence="6">
    <location>
        <begin position="150"/>
        <end position="172"/>
    </location>
</feature>
<evidence type="ECO:0000256" key="3">
    <source>
        <dbReference type="ARBA" id="ARBA00022692"/>
    </source>
</evidence>
<evidence type="ECO:0000256" key="4">
    <source>
        <dbReference type="ARBA" id="ARBA00022989"/>
    </source>
</evidence>
<name>A0ABN2HWX9_9MICO</name>
<feature type="transmembrane region" description="Helical" evidence="6">
    <location>
        <begin position="37"/>
        <end position="58"/>
    </location>
</feature>
<keyword evidence="2" id="KW-1003">Cell membrane</keyword>
<evidence type="ECO:0000313" key="8">
    <source>
        <dbReference type="Proteomes" id="UP001501690"/>
    </source>
</evidence>
<keyword evidence="8" id="KW-1185">Reference proteome</keyword>
<evidence type="ECO:0000256" key="6">
    <source>
        <dbReference type="SAM" id="Phobius"/>
    </source>
</evidence>
<evidence type="ECO:0000256" key="5">
    <source>
        <dbReference type="ARBA" id="ARBA00023136"/>
    </source>
</evidence>
<keyword evidence="3 6" id="KW-0812">Transmembrane</keyword>
<organism evidence="7 8">
    <name type="scientific">Microbacterium sediminicola</name>
    <dbReference type="NCBI Taxonomy" id="415210"/>
    <lineage>
        <taxon>Bacteria</taxon>
        <taxon>Bacillati</taxon>
        <taxon>Actinomycetota</taxon>
        <taxon>Actinomycetes</taxon>
        <taxon>Micrococcales</taxon>
        <taxon>Microbacteriaceae</taxon>
        <taxon>Microbacterium</taxon>
    </lineage>
</organism>
<keyword evidence="5 6" id="KW-0472">Membrane</keyword>
<comment type="caution">
    <text evidence="7">The sequence shown here is derived from an EMBL/GenBank/DDBJ whole genome shotgun (WGS) entry which is preliminary data.</text>
</comment>
<feature type="transmembrane region" description="Helical" evidence="6">
    <location>
        <begin position="65"/>
        <end position="85"/>
    </location>
</feature>
<keyword evidence="4 6" id="KW-1133">Transmembrane helix</keyword>
<protein>
    <submittedName>
        <fullName evidence="7">LysE family translocator</fullName>
    </submittedName>
</protein>
<accession>A0ABN2HWX9</accession>
<feature type="transmembrane region" description="Helical" evidence="6">
    <location>
        <begin position="184"/>
        <end position="203"/>
    </location>
</feature>
<dbReference type="RefSeq" id="WP_344069982.1">
    <property type="nucleotide sequence ID" value="NZ_BAAAPL010000001.1"/>
</dbReference>
<evidence type="ECO:0000313" key="7">
    <source>
        <dbReference type="EMBL" id="GAA1694653.1"/>
    </source>
</evidence>
<dbReference type="Pfam" id="PF01810">
    <property type="entry name" value="LysE"/>
    <property type="match status" value="1"/>
</dbReference>
<reference evidence="7 8" key="1">
    <citation type="journal article" date="2019" name="Int. J. Syst. Evol. Microbiol.">
        <title>The Global Catalogue of Microorganisms (GCM) 10K type strain sequencing project: providing services to taxonomists for standard genome sequencing and annotation.</title>
        <authorList>
            <consortium name="The Broad Institute Genomics Platform"/>
            <consortium name="The Broad Institute Genome Sequencing Center for Infectious Disease"/>
            <person name="Wu L."/>
            <person name="Ma J."/>
        </authorList>
    </citation>
    <scope>NUCLEOTIDE SEQUENCE [LARGE SCALE GENOMIC DNA]</scope>
    <source>
        <strain evidence="7 8">JCM 15577</strain>
    </source>
</reference>
<sequence>MGLSALLAFWGVSALFVLTPGADWAYAISGGMNRRAVPAVAGMLTGHLLATLVVAAGVGMLVLQIPFALAVLTLAGASYLVWLGVGSLRHPAVVTAADGVAHGSWGRWYGGGFGVSGLNPKVFLLFLAVLPPFVDQASTWPPALQITTLGLVHIATTAVVYLMVGVAASVLLRSRPTAARIVSRVSGVAMIGIGLALAAEWMLHHL</sequence>
<proteinExistence type="predicted"/>
<gene>
    <name evidence="7" type="ORF">GCM10009808_09660</name>
</gene>
<dbReference type="PANTHER" id="PTHR30086">
    <property type="entry name" value="ARGININE EXPORTER PROTEIN ARGO"/>
    <property type="match status" value="1"/>
</dbReference>